<evidence type="ECO:0000313" key="3">
    <source>
        <dbReference type="RefSeq" id="XP_021324715.3"/>
    </source>
</evidence>
<dbReference type="SUPFAM" id="SSF56436">
    <property type="entry name" value="C-type lectin-like"/>
    <property type="match status" value="8"/>
</dbReference>
<keyword evidence="2" id="KW-1185">Reference proteome</keyword>
<protein>
    <submittedName>
        <fullName evidence="3">C-type mannose receptor 2</fullName>
    </submittedName>
</protein>
<dbReference type="PROSITE" id="PS50041">
    <property type="entry name" value="C_TYPE_LECTIN_2"/>
    <property type="match status" value="8"/>
</dbReference>
<dbReference type="ZFIN" id="ZDB-GENE-091204-172">
    <property type="gene designation" value="si:dkey-11o15.5"/>
</dbReference>
<dbReference type="AGR" id="ZFIN:ZDB-GENE-091204-172"/>
<dbReference type="RefSeq" id="XP_021324715.3">
    <property type="nucleotide sequence ID" value="XM_021469040.3"/>
</dbReference>
<reference evidence="3" key="1">
    <citation type="submission" date="2025-08" db="UniProtKB">
        <authorList>
            <consortium name="RefSeq"/>
        </authorList>
    </citation>
    <scope>IDENTIFICATION</scope>
    <source>
        <strain evidence="3">Tuebingen</strain>
        <tissue evidence="3">Fibroblasts and whole tissue</tissue>
    </source>
</reference>
<sequence>MFTLVLFSGFFALTLCDLQYVFVNQSKTWAEAQRYCRDKYTDLATIENKQQTIQLLDTVNDDSIDLAWIGLYDDLNSWKWTLEDSDFFKAGGKDFRNWYNPDPYNYGAQSLCVYMYNGIWYPASCFNTLYPTVCYDGRKNASATYVVIYQHKNWTEAQSYCREHHTDLISIRNETESQKFEYFIKSFSYYAVWIGLYKTRSWSDQSNSSFSYWSSWQPNIAGSCTVVSFSDSWKWADENCNYAFPFICYSAGLGSSRQYYFMNQFLSWNEAQRFCRQNYTDLATIDNMEEMNRLINTVNGSYSGSAWIGQYDDVNSWRWSLEDNDFYQEGERDYRNWYHEPDNTGGKELCVYMNSNGKWYDTSCDYTQKFVCYDGRENASQRYITIYDYKTWTEACRYCRDYYTDLVNVRNLTENQKILESTGGGVWIGLYRNRIWSNNQNSTYQNWRPQISGSQAQPDNGVNQGIEYGYQHCTAVSFRYSGQWTDEVCVSSMPFICYSRICTQSSCTRQYHFVSESKSWTEAQRFCRQNYTDLATIDNMEEMKRLIKTVRGTYYGKAWIGLYDDMNSWRWSLNNTTLQGGFKSWFVQKPVNSGGKSLCVYMSNSQGIWSEAPCSWTFPFICYDGTVNATTSYVYVYQFKNWTEAQSYCREHHTDLVSIRNEIENYRVLALTSNYYYTSWIGLYRSRSWSDQSNSSFSNWRSGQPDNAGNSEYCTAVSFSDSGNWTDENCNTAFPFICYSVLGSSRQYYFVNQSLSWTEAQRFCRHNYTDLATIDNMEEMNRLINTVNGSYSGSAWIGQYDDVNSWRWSLEDNDFYQEGERDYRNFYHEPDNSGGKELCVFMDRNGNWYDTSCERYYTPVCYDGRENATQKYIVVNTGMPWTSAQSYCRATYTDLASVRNETEWQQILSITRYSYYGYYSGYNMWIGLYRNRLWSDQSSSSFTYWLPQIQGDVAQPDNGVNVPGEQGAQHCTTVSLKYFAQWTDERCFATLPFFCYSDVYVMGMRVEVTSLDNLSKAKIEQEVIIQLQEELMKLGVPSNVTMHLRNYYKTKP</sequence>
<dbReference type="KEGG" id="dre:100149199"/>
<dbReference type="Proteomes" id="UP000000437">
    <property type="component" value="Chromosome 21"/>
</dbReference>
<accession>A0A8M9PUI3</accession>
<dbReference type="InterPro" id="IPR001304">
    <property type="entry name" value="C-type_lectin-like"/>
</dbReference>
<dbReference type="InterPro" id="IPR016187">
    <property type="entry name" value="CTDL_fold"/>
</dbReference>
<evidence type="ECO:0000313" key="2">
    <source>
        <dbReference type="Proteomes" id="UP000000437"/>
    </source>
</evidence>
<dbReference type="Pfam" id="PF00059">
    <property type="entry name" value="Lectin_C"/>
    <property type="match status" value="8"/>
</dbReference>
<dbReference type="PANTHER" id="PTHR45784">
    <property type="entry name" value="C-TYPE LECTIN DOMAIN FAMILY 20 MEMBER A-RELATED"/>
    <property type="match status" value="1"/>
</dbReference>
<organism evidence="2 3">
    <name type="scientific">Danio rerio</name>
    <name type="common">Zebrafish</name>
    <name type="synonym">Brachydanio rerio</name>
    <dbReference type="NCBI Taxonomy" id="7955"/>
    <lineage>
        <taxon>Eukaryota</taxon>
        <taxon>Metazoa</taxon>
        <taxon>Chordata</taxon>
        <taxon>Craniata</taxon>
        <taxon>Vertebrata</taxon>
        <taxon>Euteleostomi</taxon>
        <taxon>Actinopterygii</taxon>
        <taxon>Neopterygii</taxon>
        <taxon>Teleostei</taxon>
        <taxon>Ostariophysi</taxon>
        <taxon>Cypriniformes</taxon>
        <taxon>Danionidae</taxon>
        <taxon>Danioninae</taxon>
        <taxon>Danio</taxon>
    </lineage>
</organism>
<dbReference type="PANTHER" id="PTHR45784:SF3">
    <property type="entry name" value="C-TYPE LECTIN DOMAIN FAMILY 4 MEMBER K-LIKE-RELATED"/>
    <property type="match status" value="1"/>
</dbReference>
<dbReference type="OrthoDB" id="7357196at2759"/>
<dbReference type="InterPro" id="IPR016186">
    <property type="entry name" value="C-type_lectin-like/link_sf"/>
</dbReference>
<name>A0A8M9PUI3_DANRE</name>
<evidence type="ECO:0000313" key="4">
    <source>
        <dbReference type="ZFIN" id="ZDB-GENE-091204-172"/>
    </source>
</evidence>
<keyword evidence="1" id="KW-1015">Disulfide bond</keyword>
<keyword evidence="3" id="KW-0675">Receptor</keyword>
<dbReference type="SMART" id="SM00034">
    <property type="entry name" value="CLECT"/>
    <property type="match status" value="8"/>
</dbReference>
<proteinExistence type="predicted"/>
<evidence type="ECO:0000256" key="1">
    <source>
        <dbReference type="ARBA" id="ARBA00023157"/>
    </source>
</evidence>
<dbReference type="Gene3D" id="3.10.100.10">
    <property type="entry name" value="Mannose-Binding Protein A, subunit A"/>
    <property type="match status" value="8"/>
</dbReference>
<dbReference type="PROSITE" id="PS00615">
    <property type="entry name" value="C_TYPE_LECTIN_1"/>
    <property type="match status" value="1"/>
</dbReference>
<dbReference type="InterPro" id="IPR018378">
    <property type="entry name" value="C-type_lectin_CS"/>
</dbReference>
<gene>
    <name evidence="3 4" type="primary">si:dkey-11o15.5</name>
</gene>
<dbReference type="AlphaFoldDB" id="A0A8M9PUI3"/>